<dbReference type="Proteomes" id="UP000198305">
    <property type="component" value="Unassembled WGS sequence"/>
</dbReference>
<evidence type="ECO:0000313" key="8">
    <source>
        <dbReference type="EMBL" id="SNR86286.1"/>
    </source>
</evidence>
<dbReference type="InterPro" id="IPR050526">
    <property type="entry name" value="Rubredoxin_ET"/>
</dbReference>
<comment type="cofactor">
    <cofactor evidence="1 6">
        <name>Fe(3+)</name>
        <dbReference type="ChEBI" id="CHEBI:29034"/>
    </cofactor>
</comment>
<reference evidence="9" key="1">
    <citation type="submission" date="2017-06" db="EMBL/GenBank/DDBJ databases">
        <authorList>
            <person name="Varghese N."/>
            <person name="Submissions S."/>
        </authorList>
    </citation>
    <scope>NUCLEOTIDE SEQUENCE [LARGE SCALE GENOMIC DNA]</scope>
    <source>
        <strain evidence="9">Ca-68</strain>
    </source>
</reference>
<evidence type="ECO:0000256" key="2">
    <source>
        <dbReference type="ARBA" id="ARBA00022448"/>
    </source>
</evidence>
<evidence type="ECO:0000256" key="6">
    <source>
        <dbReference type="RuleBase" id="RU003820"/>
    </source>
</evidence>
<dbReference type="CDD" id="cd00730">
    <property type="entry name" value="rubredoxin"/>
    <property type="match status" value="1"/>
</dbReference>
<evidence type="ECO:0000256" key="3">
    <source>
        <dbReference type="ARBA" id="ARBA00022723"/>
    </source>
</evidence>
<keyword evidence="2" id="KW-0813">Transport</keyword>
<dbReference type="InterPro" id="IPR024935">
    <property type="entry name" value="Rubredoxin_dom"/>
</dbReference>
<keyword evidence="9" id="KW-1185">Reference proteome</keyword>
<dbReference type="SUPFAM" id="SSF57802">
    <property type="entry name" value="Rubredoxin-like"/>
    <property type="match status" value="1"/>
</dbReference>
<dbReference type="PRINTS" id="PR00163">
    <property type="entry name" value="RUBREDOXIN"/>
</dbReference>
<dbReference type="PROSITE" id="PS50903">
    <property type="entry name" value="RUBREDOXIN_LIKE"/>
    <property type="match status" value="1"/>
</dbReference>
<evidence type="ECO:0000256" key="5">
    <source>
        <dbReference type="ARBA" id="ARBA00023004"/>
    </source>
</evidence>
<evidence type="ECO:0000256" key="4">
    <source>
        <dbReference type="ARBA" id="ARBA00022982"/>
    </source>
</evidence>
<dbReference type="Gene3D" id="2.20.28.10">
    <property type="match status" value="1"/>
</dbReference>
<proteinExistence type="inferred from homology"/>
<name>A0A238ZS71_9PROT</name>
<keyword evidence="5 6" id="KW-0408">Iron</keyword>
<dbReference type="RefSeq" id="WP_089375586.1">
    <property type="nucleotide sequence ID" value="NZ_FZOA01000005.1"/>
</dbReference>
<dbReference type="AlphaFoldDB" id="A0A238ZS71"/>
<evidence type="ECO:0000313" key="9">
    <source>
        <dbReference type="Proteomes" id="UP000198305"/>
    </source>
</evidence>
<dbReference type="OrthoDB" id="9769238at2"/>
<dbReference type="Pfam" id="PF00301">
    <property type="entry name" value="Rubredoxin"/>
    <property type="match status" value="1"/>
</dbReference>
<dbReference type="GO" id="GO:0043448">
    <property type="term" value="P:alkane catabolic process"/>
    <property type="evidence" value="ECO:0007669"/>
    <property type="project" value="TreeGrafter"/>
</dbReference>
<dbReference type="GO" id="GO:0005506">
    <property type="term" value="F:iron ion binding"/>
    <property type="evidence" value="ECO:0007669"/>
    <property type="project" value="UniProtKB-UniRule"/>
</dbReference>
<dbReference type="PANTHER" id="PTHR47627:SF1">
    <property type="entry name" value="RUBREDOXIN-1-RELATED"/>
    <property type="match status" value="1"/>
</dbReference>
<sequence>MNHYVWKCSCCDFVYDELIGQHEKGILPGTTWERVPENWRCAVCGTDRSKFAPLPLDEYLLMCFGADMQELVPD</sequence>
<protein>
    <recommendedName>
        <fullName evidence="6">Rubredoxin</fullName>
    </recommendedName>
</protein>
<keyword evidence="4 6" id="KW-0249">Electron transport</keyword>
<organism evidence="8 9">
    <name type="scientific">Methylobacillus rhizosphaerae</name>
    <dbReference type="NCBI Taxonomy" id="551994"/>
    <lineage>
        <taxon>Bacteria</taxon>
        <taxon>Pseudomonadati</taxon>
        <taxon>Pseudomonadota</taxon>
        <taxon>Betaproteobacteria</taxon>
        <taxon>Nitrosomonadales</taxon>
        <taxon>Methylophilaceae</taxon>
        <taxon>Methylobacillus</taxon>
    </lineage>
</organism>
<evidence type="ECO:0000259" key="7">
    <source>
        <dbReference type="PROSITE" id="PS50903"/>
    </source>
</evidence>
<evidence type="ECO:0000256" key="1">
    <source>
        <dbReference type="ARBA" id="ARBA00001965"/>
    </source>
</evidence>
<feature type="domain" description="Rubredoxin-like" evidence="7">
    <location>
        <begin position="3"/>
        <end position="54"/>
    </location>
</feature>
<dbReference type="EMBL" id="FZOA01000005">
    <property type="protein sequence ID" value="SNR86286.1"/>
    <property type="molecule type" value="Genomic_DNA"/>
</dbReference>
<comment type="similarity">
    <text evidence="6">Belongs to the rubredoxin family.</text>
</comment>
<keyword evidence="3 6" id="KW-0479">Metal-binding</keyword>
<dbReference type="InterPro" id="IPR024934">
    <property type="entry name" value="Rubredoxin-like_dom"/>
</dbReference>
<accession>A0A238ZS71</accession>
<dbReference type="GO" id="GO:0009055">
    <property type="term" value="F:electron transfer activity"/>
    <property type="evidence" value="ECO:0007669"/>
    <property type="project" value="TreeGrafter"/>
</dbReference>
<gene>
    <name evidence="8" type="ORF">SAMN05192560_1494</name>
</gene>
<dbReference type="PANTHER" id="PTHR47627">
    <property type="entry name" value="RUBREDOXIN"/>
    <property type="match status" value="1"/>
</dbReference>